<organism evidence="6 7">
    <name type="scientific">Haladaptatus pallidirubidus</name>
    <dbReference type="NCBI Taxonomy" id="1008152"/>
    <lineage>
        <taxon>Archaea</taxon>
        <taxon>Methanobacteriati</taxon>
        <taxon>Methanobacteriota</taxon>
        <taxon>Stenosarchaea group</taxon>
        <taxon>Halobacteria</taxon>
        <taxon>Halobacteriales</taxon>
        <taxon>Haladaptataceae</taxon>
        <taxon>Haladaptatus</taxon>
    </lineage>
</organism>
<name>A0AAV3UIY3_9EURY</name>
<dbReference type="SUPFAM" id="SSF49785">
    <property type="entry name" value="Galactose-binding domain-like"/>
    <property type="match status" value="1"/>
</dbReference>
<dbReference type="InterPro" id="IPR018905">
    <property type="entry name" value="A-galactase_NEW3"/>
</dbReference>
<dbReference type="GeneID" id="68617015"/>
<feature type="domain" description="ThuA-like" evidence="2">
    <location>
        <begin position="178"/>
        <end position="401"/>
    </location>
</feature>
<dbReference type="InterPro" id="IPR029062">
    <property type="entry name" value="Class_I_gatase-like"/>
</dbReference>
<dbReference type="InterPro" id="IPR008972">
    <property type="entry name" value="Cupredoxin"/>
</dbReference>
<dbReference type="Gene3D" id="3.40.50.880">
    <property type="match status" value="1"/>
</dbReference>
<reference evidence="6 7" key="1">
    <citation type="journal article" date="2019" name="Int. J. Syst. Evol. Microbiol.">
        <title>The Global Catalogue of Microorganisms (GCM) 10K type strain sequencing project: providing services to taxonomists for standard genome sequencing and annotation.</title>
        <authorList>
            <consortium name="The Broad Institute Genomics Platform"/>
            <consortium name="The Broad Institute Genome Sequencing Center for Infectious Disease"/>
            <person name="Wu L."/>
            <person name="Ma J."/>
        </authorList>
    </citation>
    <scope>NUCLEOTIDE SEQUENCE [LARGE SCALE GENOMIC DNA]</scope>
    <source>
        <strain evidence="6 7">JCM 17504</strain>
    </source>
</reference>
<dbReference type="Pfam" id="PF06283">
    <property type="entry name" value="ThuA"/>
    <property type="match status" value="1"/>
</dbReference>
<dbReference type="InterPro" id="IPR021720">
    <property type="entry name" value="Malectin_dom"/>
</dbReference>
<evidence type="ECO:0000313" key="6">
    <source>
        <dbReference type="EMBL" id="GAA5052766.1"/>
    </source>
</evidence>
<dbReference type="InterPro" id="IPR008979">
    <property type="entry name" value="Galactose-bd-like_sf"/>
</dbReference>
<gene>
    <name evidence="6" type="ORF">GCM10025751_29280</name>
</gene>
<evidence type="ECO:0000313" key="7">
    <source>
        <dbReference type="Proteomes" id="UP001501729"/>
    </source>
</evidence>
<evidence type="ECO:0000259" key="2">
    <source>
        <dbReference type="Pfam" id="PF06283"/>
    </source>
</evidence>
<dbReference type="Gene3D" id="2.60.40.10">
    <property type="entry name" value="Immunoglobulins"/>
    <property type="match status" value="1"/>
</dbReference>
<dbReference type="PROSITE" id="PS51318">
    <property type="entry name" value="TAT"/>
    <property type="match status" value="1"/>
</dbReference>
<dbReference type="Pfam" id="PF10633">
    <property type="entry name" value="NPCBM_assoc"/>
    <property type="match status" value="1"/>
</dbReference>
<dbReference type="InterPro" id="IPR011042">
    <property type="entry name" value="6-blade_b-propeller_TolB-like"/>
</dbReference>
<dbReference type="InterPro" id="IPR011041">
    <property type="entry name" value="Quinoprot_gluc/sorb_DH_b-prop"/>
</dbReference>
<feature type="domain" description="Alpha-galactosidase NEW3" evidence="4">
    <location>
        <begin position="902"/>
        <end position="979"/>
    </location>
</feature>
<dbReference type="Pfam" id="PF11721">
    <property type="entry name" value="Malectin"/>
    <property type="match status" value="1"/>
</dbReference>
<dbReference type="Gene3D" id="2.120.10.30">
    <property type="entry name" value="TolB, C-terminal domain"/>
    <property type="match status" value="1"/>
</dbReference>
<dbReference type="PANTHER" id="PTHR40469:SF2">
    <property type="entry name" value="GALACTOSE-BINDING DOMAIN-LIKE SUPERFAMILY PROTEIN"/>
    <property type="match status" value="1"/>
</dbReference>
<dbReference type="Gene3D" id="2.60.40.420">
    <property type="entry name" value="Cupredoxins - blue copper proteins"/>
    <property type="match status" value="2"/>
</dbReference>
<evidence type="ECO:0000256" key="1">
    <source>
        <dbReference type="SAM" id="MobiDB-lite"/>
    </source>
</evidence>
<proteinExistence type="predicted"/>
<sequence>MPNEQKTGGENCIEGSVSTSITTSRRQILQATGGLGAAGLIGSGTLRARESTDDNVIKLDAVRVEDQKTPGQANNPNHVWKGVAPEGIAGETNPMLSLVAGEEYTVEWTNTDGHPQNFTIADANGKKLLKSKVLPKKGATQTVTFTATEAMAEYYSQTNRHDMRGNIQVGSEPALEVNILVFSATAGYRHGNIEYGIQQLQGLKDRIVAETDADSVTIDTIPQDASAFPSNASELEQYDTIIWFNTTGDVINVDQQAAFEKYIQNGGGYAGIHAAADTEYDWSFYGDMLGGAYFKDHPAVQEAEIHVTDQTHPSTEHLPDRWSVADEWYDYAENPRGDVHVLASVDEDSYTGATMSRADHPIIWCQNYRGGRAWYTGRGHTEAAFDEDAFLEHVLGGILWAGGFIEGDATGTVWSNYQKTQLTSDVSEPMKMDMTPDGRLFYTERATGKVGVIHPDSGDVTTALTLDVYSGQEDGLQGIAFDPGFSENNWVYLYYAPPNDVVGDNPYNVLSRFKVEGDTIDPDTETEIIRVHTQRDTCCHVGGDIAFGPEGEELYLSTGDDTNPFASSGYTPIDERSGTWPADSDNAGIPYAYWDAQRTASNTNDLRGSILRIIPQDDGSYEIPDGNLFTSDEYSQARENGLVREEIYVMGCRNPFTLTVDDETGLLYYADYGPDAGSWSADRGPNGIVELRVISEAQFAGWPYVRGPNVSYVDYDFETSESGEPFNPENPVNDSPNNTGLKELPPVTEATIYYPNGWDEFINNVPEYAQERIPDQNPWPSIPAGGAPMSGPVYQSVDDGADGALPQSFDGKWFVMEWGSDWLKYVTFDKDGNVLDVAPFLPNYNYNGPMDFMVGSDGVLYLMEYGEGFFGGTDPGIYQIDHLAGLLGSDALSFSLDKDTLSAGGSTSATTTLKNLADTDLTNVQFTLTADSDQIQINSPDQTSFDSLAPGESQSVMWEVTTSEDITGGKYNLNTQVTYVQDGNKNQLQESTSLGVAAPLTIPYGLDSGGEDHDGRVSIGDITFDKLPNPSVTQTGEHSVSSFVDSNNDIGGTENDLLYKTEHYGTDIGYDIIVPNSTYDVTLHFAELWWGVEGRGGTDTGKESRVFDIVIQGETVLSNFDIYAEVGSLTATTKTIQDVKVTDEVLSISSTTQVDNTKVSGIEIRPAGDSGGGGTIDPSTTIQLDAFIDGWAGTAPNGISDQTNPTLTLQEGSEYTVEWTNADGAPHDFALQDADGNNLDKTPIVSEEGTTTSLTFTVTAEMVEYVCTVHPNSMVADIEVV</sequence>
<dbReference type="InterPro" id="IPR006311">
    <property type="entry name" value="TAT_signal"/>
</dbReference>
<feature type="region of interest" description="Disordered" evidence="1">
    <location>
        <begin position="720"/>
        <end position="742"/>
    </location>
</feature>
<feature type="domain" description="Glucose/Sorbosone dehydrogenase" evidence="3">
    <location>
        <begin position="427"/>
        <end position="707"/>
    </location>
</feature>
<dbReference type="InterPro" id="IPR012938">
    <property type="entry name" value="Glc/Sorbosone_DH"/>
</dbReference>
<evidence type="ECO:0000259" key="3">
    <source>
        <dbReference type="Pfam" id="PF07995"/>
    </source>
</evidence>
<dbReference type="RefSeq" id="WP_227778265.1">
    <property type="nucleotide sequence ID" value="NZ_BAABKX010000013.1"/>
</dbReference>
<comment type="caution">
    <text evidence="6">The sequence shown here is derived from an EMBL/GenBank/DDBJ whole genome shotgun (WGS) entry which is preliminary data.</text>
</comment>
<feature type="compositionally biased region" description="Polar residues" evidence="1">
    <location>
        <begin position="730"/>
        <end position="740"/>
    </location>
</feature>
<dbReference type="SUPFAM" id="SSF49503">
    <property type="entry name" value="Cupredoxins"/>
    <property type="match status" value="2"/>
</dbReference>
<evidence type="ECO:0000259" key="4">
    <source>
        <dbReference type="Pfam" id="PF10633"/>
    </source>
</evidence>
<dbReference type="Proteomes" id="UP001501729">
    <property type="component" value="Unassembled WGS sequence"/>
</dbReference>
<dbReference type="EMBL" id="BAABKX010000013">
    <property type="protein sequence ID" value="GAA5052766.1"/>
    <property type="molecule type" value="Genomic_DNA"/>
</dbReference>
<protein>
    <recommendedName>
        <fullName evidence="8">Glucose/arabinose dehydrogenase, beta-propeller fold</fullName>
    </recommendedName>
</protein>
<dbReference type="Gene3D" id="2.60.120.430">
    <property type="entry name" value="Galactose-binding lectin"/>
    <property type="match status" value="1"/>
</dbReference>
<dbReference type="SUPFAM" id="SSF50952">
    <property type="entry name" value="Soluble quinoprotein glucose dehydrogenase"/>
    <property type="match status" value="1"/>
</dbReference>
<accession>A0AAV3UIY3</accession>
<evidence type="ECO:0000259" key="5">
    <source>
        <dbReference type="Pfam" id="PF11721"/>
    </source>
</evidence>
<evidence type="ECO:0008006" key="8">
    <source>
        <dbReference type="Google" id="ProtNLM"/>
    </source>
</evidence>
<feature type="domain" description="Malectin" evidence="5">
    <location>
        <begin position="1034"/>
        <end position="1156"/>
    </location>
</feature>
<dbReference type="SUPFAM" id="SSF52317">
    <property type="entry name" value="Class I glutamine amidotransferase-like"/>
    <property type="match status" value="1"/>
</dbReference>
<dbReference type="PANTHER" id="PTHR40469">
    <property type="entry name" value="SECRETED GLYCOSYL HYDROLASE"/>
    <property type="match status" value="1"/>
</dbReference>
<dbReference type="InterPro" id="IPR029010">
    <property type="entry name" value="ThuA-like"/>
</dbReference>
<dbReference type="InterPro" id="IPR013783">
    <property type="entry name" value="Ig-like_fold"/>
</dbReference>
<keyword evidence="7" id="KW-1185">Reference proteome</keyword>
<dbReference type="Pfam" id="PF07995">
    <property type="entry name" value="GSDH"/>
    <property type="match status" value="1"/>
</dbReference>